<feature type="binding site" evidence="3">
    <location>
        <position position="148"/>
    </location>
    <ligand>
        <name>acetyl-CoA</name>
        <dbReference type="ChEBI" id="CHEBI:57288"/>
    </ligand>
</feature>
<keyword evidence="5" id="KW-0808">Transferase</keyword>
<feature type="binding site" evidence="3">
    <location>
        <position position="73"/>
    </location>
    <ligand>
        <name>substrate</name>
    </ligand>
</feature>
<dbReference type="InterPro" id="IPR001451">
    <property type="entry name" value="Hexapep"/>
</dbReference>
<feature type="domain" description="PglD N-terminal" evidence="4">
    <location>
        <begin position="6"/>
        <end position="85"/>
    </location>
</feature>
<accession>A0A3S0IF70</accession>
<comment type="similarity">
    <text evidence="1">Belongs to the transferase hexapeptide repeat family.</text>
</comment>
<organism evidence="5 6">
    <name type="scientific">Shewanella atlantica</name>
    <dbReference type="NCBI Taxonomy" id="271099"/>
    <lineage>
        <taxon>Bacteria</taxon>
        <taxon>Pseudomonadati</taxon>
        <taxon>Pseudomonadota</taxon>
        <taxon>Gammaproteobacteria</taxon>
        <taxon>Alteromonadales</taxon>
        <taxon>Shewanellaceae</taxon>
        <taxon>Shewanella</taxon>
    </lineage>
</organism>
<evidence type="ECO:0000313" key="5">
    <source>
        <dbReference type="EMBL" id="RTR32536.1"/>
    </source>
</evidence>
<feature type="active site" description="Proton acceptor" evidence="2">
    <location>
        <position position="139"/>
    </location>
</feature>
<dbReference type="GO" id="GO:0016740">
    <property type="term" value="F:transferase activity"/>
    <property type="evidence" value="ECO:0007669"/>
    <property type="project" value="UniProtKB-KW"/>
</dbReference>
<dbReference type="Pfam" id="PF00132">
    <property type="entry name" value="Hexapep"/>
    <property type="match status" value="1"/>
</dbReference>
<evidence type="ECO:0000256" key="2">
    <source>
        <dbReference type="PIRSR" id="PIRSR620019-1"/>
    </source>
</evidence>
<evidence type="ECO:0000259" key="4">
    <source>
        <dbReference type="Pfam" id="PF17836"/>
    </source>
</evidence>
<dbReference type="NCBIfam" id="TIGR03570">
    <property type="entry name" value="NeuD_NnaD"/>
    <property type="match status" value="1"/>
</dbReference>
<dbReference type="PANTHER" id="PTHR43300:SF7">
    <property type="entry name" value="UDP-N-ACETYLBACILLOSAMINE N-ACETYLTRANSFERASE"/>
    <property type="match status" value="1"/>
</dbReference>
<protein>
    <submittedName>
        <fullName evidence="5">Family 2 glycosyl transferase</fullName>
    </submittedName>
</protein>
<dbReference type="Gene3D" id="3.90.550.10">
    <property type="entry name" value="Spore Coat Polysaccharide Biosynthesis Protein SpsA, Chain A"/>
    <property type="match status" value="1"/>
</dbReference>
<proteinExistence type="inferred from homology"/>
<dbReference type="OrthoDB" id="9794407at2"/>
<dbReference type="InterPro" id="IPR041561">
    <property type="entry name" value="PglD_N"/>
</dbReference>
<dbReference type="InterPro" id="IPR050179">
    <property type="entry name" value="Trans_hexapeptide_repeat"/>
</dbReference>
<dbReference type="EMBL" id="RXNV01000003">
    <property type="protein sequence ID" value="RTR32536.1"/>
    <property type="molecule type" value="Genomic_DNA"/>
</dbReference>
<dbReference type="InterPro" id="IPR029044">
    <property type="entry name" value="Nucleotide-diphossugar_trans"/>
</dbReference>
<sequence>MNETKKLILIGCGGHCHSVIDVIHLTGLYEIVGILDKQENIGKIILGYPVVGTDDEVDDFPDCEFVITIGTLGNSSLREDIYSRLVNKVRFATIISPLSHVSSFSEVGHGSVVHHGVIINSNVSIGDNCIINSQALVEHDCVIGDHTHISTGAVVNGNASIGKGSFLGSHSVVIQGSKVKPGSCIKANQLYYDKKRTAVLTVIYPTDKRYIDDYCLSLVNQTDKYFDVLLMNDGFGSLDRLRVQYPELSIIELASEDCIAKNRESLIKQAIELGYYTAVFADIDDILMSSRIEVSKKYLKKYDVVVNDYTSFNDTGLIERRYISRRYCNGDSIYLDDILLKNIFGLSNTAINLKRVEGLDFTFPKELIAVDWYFYSLILFNQLSAVFINETETLYRQHSGNIIGSNNEDLKKKQQMIVDTHYACLDKTNVHFYALREMRKKNEIKSLHYPLWWE</sequence>
<dbReference type="InterPro" id="IPR020019">
    <property type="entry name" value="AcTrfase_PglD-like"/>
</dbReference>
<evidence type="ECO:0000256" key="1">
    <source>
        <dbReference type="ARBA" id="ARBA00007274"/>
    </source>
</evidence>
<dbReference type="Pfam" id="PF17836">
    <property type="entry name" value="PglD_N"/>
    <property type="match status" value="1"/>
</dbReference>
<dbReference type="Gene3D" id="3.40.50.20">
    <property type="match status" value="1"/>
</dbReference>
<evidence type="ECO:0000313" key="6">
    <source>
        <dbReference type="Proteomes" id="UP000282060"/>
    </source>
</evidence>
<dbReference type="InterPro" id="IPR011004">
    <property type="entry name" value="Trimer_LpxA-like_sf"/>
</dbReference>
<dbReference type="SUPFAM" id="SSF53448">
    <property type="entry name" value="Nucleotide-diphospho-sugar transferases"/>
    <property type="match status" value="1"/>
</dbReference>
<name>A0A3S0IF70_9GAMM</name>
<dbReference type="AlphaFoldDB" id="A0A3S0IF70"/>
<dbReference type="PANTHER" id="PTHR43300">
    <property type="entry name" value="ACETYLTRANSFERASE"/>
    <property type="match status" value="1"/>
</dbReference>
<dbReference type="Proteomes" id="UP000282060">
    <property type="component" value="Unassembled WGS sequence"/>
</dbReference>
<gene>
    <name evidence="5" type="ORF">EKG39_09140</name>
</gene>
<evidence type="ECO:0000256" key="3">
    <source>
        <dbReference type="PIRSR" id="PIRSR620019-2"/>
    </source>
</evidence>
<feature type="site" description="Increases basicity of active site His" evidence="2">
    <location>
        <position position="140"/>
    </location>
</feature>
<dbReference type="CDD" id="cd03360">
    <property type="entry name" value="LbH_AT_putative"/>
    <property type="match status" value="1"/>
</dbReference>
<reference evidence="5 6" key="1">
    <citation type="submission" date="2018-12" db="EMBL/GenBank/DDBJ databases">
        <authorList>
            <person name="Yu L."/>
        </authorList>
    </citation>
    <scope>NUCLEOTIDE SEQUENCE [LARGE SCALE GENOMIC DNA]</scope>
    <source>
        <strain evidence="5 6">HAW-EB5</strain>
    </source>
</reference>
<comment type="caution">
    <text evidence="5">The sequence shown here is derived from an EMBL/GenBank/DDBJ whole genome shotgun (WGS) entry which is preliminary data.</text>
</comment>
<dbReference type="SUPFAM" id="SSF51161">
    <property type="entry name" value="Trimeric LpxA-like enzymes"/>
    <property type="match status" value="1"/>
</dbReference>
<keyword evidence="6" id="KW-1185">Reference proteome</keyword>
<dbReference type="RefSeq" id="WP_126505427.1">
    <property type="nucleotide sequence ID" value="NZ_RXNV01000003.1"/>
</dbReference>
<dbReference type="Gene3D" id="2.160.10.10">
    <property type="entry name" value="Hexapeptide repeat proteins"/>
    <property type="match status" value="1"/>
</dbReference>